<evidence type="ECO:0000256" key="4">
    <source>
        <dbReference type="ARBA" id="ARBA00022786"/>
    </source>
</evidence>
<dbReference type="SMART" id="SM00182">
    <property type="entry name" value="CULLIN"/>
    <property type="match status" value="1"/>
</dbReference>
<dbReference type="UniPathway" id="UPA00143"/>
<dbReference type="PANTHER" id="PTHR11932">
    <property type="entry name" value="CULLIN"/>
    <property type="match status" value="1"/>
</dbReference>
<dbReference type="STRING" id="1257118.L8HJK9"/>
<name>L8HJK9_ACACF</name>
<dbReference type="InterPro" id="IPR016157">
    <property type="entry name" value="Cullin_CS"/>
</dbReference>
<dbReference type="InterPro" id="IPR016159">
    <property type="entry name" value="Cullin_repeat-like_dom_sf"/>
</dbReference>
<dbReference type="SUPFAM" id="SSF75632">
    <property type="entry name" value="Cullin homology domain"/>
    <property type="match status" value="1"/>
</dbReference>
<evidence type="ECO:0000256" key="2">
    <source>
        <dbReference type="ARBA" id="ARBA00006019"/>
    </source>
</evidence>
<keyword evidence="3" id="KW-1017">Isopeptide bond</keyword>
<dbReference type="InterPro" id="IPR016158">
    <property type="entry name" value="Cullin_homology"/>
</dbReference>
<dbReference type="Pfam" id="PF00888">
    <property type="entry name" value="Cullin"/>
    <property type="match status" value="1"/>
</dbReference>
<evidence type="ECO:0000256" key="5">
    <source>
        <dbReference type="ARBA" id="ARBA00022843"/>
    </source>
</evidence>
<keyword evidence="5" id="KW-0832">Ubl conjugation</keyword>
<dbReference type="Pfam" id="PF10557">
    <property type="entry name" value="Cullin_Nedd8"/>
    <property type="match status" value="1"/>
</dbReference>
<evidence type="ECO:0000313" key="11">
    <source>
        <dbReference type="Proteomes" id="UP000011083"/>
    </source>
</evidence>
<proteinExistence type="inferred from homology"/>
<evidence type="ECO:0000256" key="1">
    <source>
        <dbReference type="ARBA" id="ARBA00004906"/>
    </source>
</evidence>
<dbReference type="GO" id="GO:0031461">
    <property type="term" value="C:cullin-RING ubiquitin ligase complex"/>
    <property type="evidence" value="ECO:0007669"/>
    <property type="project" value="InterPro"/>
</dbReference>
<dbReference type="SMART" id="SM00884">
    <property type="entry name" value="Cullin_Nedd8"/>
    <property type="match status" value="1"/>
</dbReference>
<dbReference type="FunFam" id="1.20.1310.10:FF:000007">
    <property type="entry name" value="Cullin 1"/>
    <property type="match status" value="1"/>
</dbReference>
<dbReference type="PROSITE" id="PS01256">
    <property type="entry name" value="CULLIN_1"/>
    <property type="match status" value="1"/>
</dbReference>
<dbReference type="KEGG" id="acan:ACA1_292830"/>
<evidence type="ECO:0000256" key="8">
    <source>
        <dbReference type="RuleBase" id="RU003829"/>
    </source>
</evidence>
<dbReference type="InterPro" id="IPR036390">
    <property type="entry name" value="WH_DNA-bd_sf"/>
</dbReference>
<dbReference type="Gene3D" id="1.10.10.10">
    <property type="entry name" value="Winged helix-like DNA-binding domain superfamily/Winged helix DNA-binding domain"/>
    <property type="match status" value="1"/>
</dbReference>
<evidence type="ECO:0000256" key="7">
    <source>
        <dbReference type="PROSITE-ProRule" id="PRU00330"/>
    </source>
</evidence>
<dbReference type="InterPro" id="IPR045093">
    <property type="entry name" value="Cullin"/>
</dbReference>
<protein>
    <recommendedName>
        <fullName evidence="6">Cullin-5</fullName>
    </recommendedName>
</protein>
<dbReference type="SUPFAM" id="SSF46785">
    <property type="entry name" value="Winged helix' DNA-binding domain"/>
    <property type="match status" value="1"/>
</dbReference>
<dbReference type="GO" id="GO:0005634">
    <property type="term" value="C:nucleus"/>
    <property type="evidence" value="ECO:0007669"/>
    <property type="project" value="UniProtKB-ARBA"/>
</dbReference>
<comment type="pathway">
    <text evidence="1">Protein modification; protein ubiquitination.</text>
</comment>
<dbReference type="Pfam" id="PF26557">
    <property type="entry name" value="Cullin_AB"/>
    <property type="match status" value="1"/>
</dbReference>
<sequence length="736" mass="84742">MSLSPQKVDFEKIWNGLQEGVANIITLTGVKGMPMIEDIYKLCTATPQPYSEELYLRLRAFLERHVGALRDDMLEGQGDLLADYLKKWEAYSTGSEYCHHIFRYLNNNWIRKRLEDSRNKLGGFSAGPSSSTEVYEVFTLALVIWKDHVFSKVKDRLVRSLLELITKERDGELINERVVAGVIQSFVKLGSINKNKPLEIYKDFFEGPFLEDTRDYYARESGAFISTNGVSSYMKKAKERLEEEAGRGKKYLDSSSFEKLKRECDTALIERHKDLMQVECKTYLADDKRDDLSRMYHLLSRIPEGINPMLEVLQKYVTDVGFDAVKSIPEASTKTLLDVYVKFSDVVKTAFENDSAFVASLDKAMRQVVNDNPINKRTTKSPELLAKYSDFILSKSNKTFEDDKLDQMLNQVLTIFKYVDDKDVFQKFYSKMLARRLIHGTSLSDDAESAMIGGLKQACGYEYTSKLQRMFNDMALSNDINEKFKEYLEIKSLSNGLDFNILILTAGSWPLTAQSATFNVPQELERCVNNFTGYYNSQYTGRKVNWLHHLSKGDLKTFYLKKRYEFQVTNYQMGVLLMFNKAERLTVEEISSSTNLKDRELTRTLQSLVSSKILRKEPDGATCEPTDAVTLNDRFASKRLRFKPAAVLQKETKEENSETHKSIEEDRKLFLQAAIVRIMKARKTLTHVNLVKETISQAKARFQPSIPMIKKCIEHLIEKEYLQRQEGETNTYSYVA</sequence>
<dbReference type="Gene3D" id="3.30.230.130">
    <property type="entry name" value="Cullin, Chain C, Domain 2"/>
    <property type="match status" value="1"/>
</dbReference>
<dbReference type="GO" id="GO:0006511">
    <property type="term" value="P:ubiquitin-dependent protein catabolic process"/>
    <property type="evidence" value="ECO:0007669"/>
    <property type="project" value="InterPro"/>
</dbReference>
<keyword evidence="4" id="KW-0833">Ubl conjugation pathway</keyword>
<dbReference type="Proteomes" id="UP000011083">
    <property type="component" value="Unassembled WGS sequence"/>
</dbReference>
<dbReference type="InterPro" id="IPR036388">
    <property type="entry name" value="WH-like_DNA-bd_sf"/>
</dbReference>
<feature type="domain" description="Cullin family profile" evidence="9">
    <location>
        <begin position="380"/>
        <end position="609"/>
    </location>
</feature>
<dbReference type="EMBL" id="KB007805">
    <property type="protein sequence ID" value="ELR25392.1"/>
    <property type="molecule type" value="Genomic_DNA"/>
</dbReference>
<dbReference type="InterPro" id="IPR036317">
    <property type="entry name" value="Cullin_homology_sf"/>
</dbReference>
<gene>
    <name evidence="10" type="ORF">ACA1_292830</name>
</gene>
<dbReference type="GO" id="GO:0016567">
    <property type="term" value="P:protein ubiquitination"/>
    <property type="evidence" value="ECO:0007669"/>
    <property type="project" value="UniProtKB-UniPathway"/>
</dbReference>
<dbReference type="InterPro" id="IPR019559">
    <property type="entry name" value="Cullin_neddylation_domain"/>
</dbReference>
<dbReference type="Gene3D" id="1.20.1310.10">
    <property type="entry name" value="Cullin Repeats"/>
    <property type="match status" value="4"/>
</dbReference>
<dbReference type="GO" id="GO:0031625">
    <property type="term" value="F:ubiquitin protein ligase binding"/>
    <property type="evidence" value="ECO:0007669"/>
    <property type="project" value="InterPro"/>
</dbReference>
<comment type="similarity">
    <text evidence="2 7 8">Belongs to the cullin family.</text>
</comment>
<reference evidence="10 11" key="1">
    <citation type="journal article" date="2013" name="Genome Biol.">
        <title>Genome of Acanthamoeba castellanii highlights extensive lateral gene transfer and early evolution of tyrosine kinase signaling.</title>
        <authorList>
            <person name="Clarke M."/>
            <person name="Lohan A.J."/>
            <person name="Liu B."/>
            <person name="Lagkouvardos I."/>
            <person name="Roy S."/>
            <person name="Zafar N."/>
            <person name="Bertelli C."/>
            <person name="Schilde C."/>
            <person name="Kianianmomeni A."/>
            <person name="Burglin T.R."/>
            <person name="Frech C."/>
            <person name="Turcotte B."/>
            <person name="Kopec K.O."/>
            <person name="Synnott J.M."/>
            <person name="Choo C."/>
            <person name="Paponov I."/>
            <person name="Finkler A."/>
            <person name="Soon Heng Tan C."/>
            <person name="Hutchins A.P."/>
            <person name="Weinmeier T."/>
            <person name="Rattei T."/>
            <person name="Chu J.S."/>
            <person name="Gimenez G."/>
            <person name="Irimia M."/>
            <person name="Rigden D.J."/>
            <person name="Fitzpatrick D.A."/>
            <person name="Lorenzo-Morales J."/>
            <person name="Bateman A."/>
            <person name="Chiu C.H."/>
            <person name="Tang P."/>
            <person name="Hegemann P."/>
            <person name="Fromm H."/>
            <person name="Raoult D."/>
            <person name="Greub G."/>
            <person name="Miranda-Saavedra D."/>
            <person name="Chen N."/>
            <person name="Nash P."/>
            <person name="Ginger M.L."/>
            <person name="Horn M."/>
            <person name="Schaap P."/>
            <person name="Caler L."/>
            <person name="Loftus B."/>
        </authorList>
    </citation>
    <scope>NUCLEOTIDE SEQUENCE [LARGE SCALE GENOMIC DNA]</scope>
    <source>
        <strain evidence="10 11">Neff</strain>
    </source>
</reference>
<organism evidence="10 11">
    <name type="scientific">Acanthamoeba castellanii (strain ATCC 30010 / Neff)</name>
    <dbReference type="NCBI Taxonomy" id="1257118"/>
    <lineage>
        <taxon>Eukaryota</taxon>
        <taxon>Amoebozoa</taxon>
        <taxon>Discosea</taxon>
        <taxon>Longamoebia</taxon>
        <taxon>Centramoebida</taxon>
        <taxon>Acanthamoebidae</taxon>
        <taxon>Acanthamoeba</taxon>
    </lineage>
</organism>
<dbReference type="PROSITE" id="PS50069">
    <property type="entry name" value="CULLIN_2"/>
    <property type="match status" value="1"/>
</dbReference>
<dbReference type="AlphaFoldDB" id="L8HJK9"/>
<dbReference type="FunFam" id="4.10.1030.10:FF:000002">
    <property type="entry name" value="cullin homolog 1"/>
    <property type="match status" value="1"/>
</dbReference>
<evidence type="ECO:0000313" key="10">
    <source>
        <dbReference type="EMBL" id="ELR25392.1"/>
    </source>
</evidence>
<dbReference type="RefSeq" id="XP_004368147.1">
    <property type="nucleotide sequence ID" value="XM_004368090.1"/>
</dbReference>
<dbReference type="FunFam" id="1.10.10.10:FF:000014">
    <property type="entry name" value="Cullin 1"/>
    <property type="match status" value="1"/>
</dbReference>
<dbReference type="FunFam" id="1.20.1310.10:FF:000014">
    <property type="entry name" value="Cullin 5"/>
    <property type="match status" value="1"/>
</dbReference>
<evidence type="ECO:0000259" key="9">
    <source>
        <dbReference type="PROSITE" id="PS50069"/>
    </source>
</evidence>
<dbReference type="InterPro" id="IPR059120">
    <property type="entry name" value="Cullin-like_AB"/>
</dbReference>
<accession>L8HJK9</accession>
<evidence type="ECO:0000256" key="3">
    <source>
        <dbReference type="ARBA" id="ARBA00022499"/>
    </source>
</evidence>
<dbReference type="GeneID" id="14926445"/>
<dbReference type="VEuPathDB" id="AmoebaDB:ACA1_292830"/>
<evidence type="ECO:0000256" key="6">
    <source>
        <dbReference type="ARBA" id="ARBA00040451"/>
    </source>
</evidence>
<dbReference type="OMA" id="PRPVWND"/>
<dbReference type="InterPro" id="IPR001373">
    <property type="entry name" value="Cullin_N"/>
</dbReference>
<dbReference type="OrthoDB" id="27073at2759"/>
<keyword evidence="11" id="KW-1185">Reference proteome</keyword>
<dbReference type="FunFam" id="3.30.230.130:FF:000003">
    <property type="entry name" value="Cullin 2"/>
    <property type="match status" value="1"/>
</dbReference>
<dbReference type="SUPFAM" id="SSF74788">
    <property type="entry name" value="Cullin repeat-like"/>
    <property type="match status" value="1"/>
</dbReference>